<dbReference type="GO" id="GO:0005634">
    <property type="term" value="C:nucleus"/>
    <property type="evidence" value="ECO:0007669"/>
    <property type="project" value="UniProtKB-SubCell"/>
</dbReference>
<dbReference type="InterPro" id="IPR036296">
    <property type="entry name" value="SKP1-like_dim_sf"/>
</dbReference>
<comment type="pathway">
    <text evidence="8">Protein modification; protein ubiquitination.</text>
</comment>
<dbReference type="PANTHER" id="PTHR11165">
    <property type="entry name" value="SKP1"/>
    <property type="match status" value="1"/>
</dbReference>
<evidence type="ECO:0000256" key="6">
    <source>
        <dbReference type="ARBA" id="ARBA00023278"/>
    </source>
</evidence>
<evidence type="ECO:0000313" key="12">
    <source>
        <dbReference type="EMBL" id="KAF2076710.1"/>
    </source>
</evidence>
<dbReference type="EMBL" id="AJWJ01000051">
    <property type="protein sequence ID" value="KAF2076710.1"/>
    <property type="molecule type" value="Genomic_DNA"/>
</dbReference>
<keyword evidence="6" id="KW-0379">Hydroxylation</keyword>
<dbReference type="Pfam" id="PF03931">
    <property type="entry name" value="Skp1_POZ"/>
    <property type="match status" value="1"/>
</dbReference>
<feature type="domain" description="SKP1 component POZ" evidence="11">
    <location>
        <begin position="3"/>
        <end position="64"/>
    </location>
</feature>
<dbReference type="GO" id="GO:0071987">
    <property type="term" value="F:WD40-repeat domain binding"/>
    <property type="evidence" value="ECO:0007669"/>
    <property type="project" value="UniProtKB-ARBA"/>
</dbReference>
<dbReference type="InterPro" id="IPR016072">
    <property type="entry name" value="Skp1_comp_dimer"/>
</dbReference>
<name>A0A8J4V153_9MYCE</name>
<feature type="region of interest" description="Disordered" evidence="9">
    <location>
        <begin position="138"/>
        <end position="157"/>
    </location>
</feature>
<dbReference type="OrthoDB" id="2342932at2759"/>
<evidence type="ECO:0000256" key="9">
    <source>
        <dbReference type="SAM" id="MobiDB-lite"/>
    </source>
</evidence>
<dbReference type="GO" id="GO:0016567">
    <property type="term" value="P:protein ubiquitination"/>
    <property type="evidence" value="ECO:0007669"/>
    <property type="project" value="UniProtKB-UniPathway"/>
</dbReference>
<dbReference type="FunFam" id="3.30.710.10:FF:000026">
    <property type="entry name" value="E3 ubiquitin ligase complex SCF subunit"/>
    <property type="match status" value="1"/>
</dbReference>
<keyword evidence="5" id="KW-0539">Nucleus</keyword>
<feature type="compositionally biased region" description="Basic and acidic residues" evidence="9">
    <location>
        <begin position="144"/>
        <end position="157"/>
    </location>
</feature>
<proteinExistence type="inferred from homology"/>
<keyword evidence="4" id="KW-0007">Acetylation</keyword>
<organism evidence="12 13">
    <name type="scientific">Polysphondylium violaceum</name>
    <dbReference type="NCBI Taxonomy" id="133409"/>
    <lineage>
        <taxon>Eukaryota</taxon>
        <taxon>Amoebozoa</taxon>
        <taxon>Evosea</taxon>
        <taxon>Eumycetozoa</taxon>
        <taxon>Dictyostelia</taxon>
        <taxon>Dictyosteliales</taxon>
        <taxon>Dictyosteliaceae</taxon>
        <taxon>Polysphondylium</taxon>
    </lineage>
</organism>
<comment type="similarity">
    <text evidence="2 8">Belongs to the SKP1 family.</text>
</comment>
<feature type="domain" description="SKP1 component dimerisation" evidence="10">
    <location>
        <begin position="105"/>
        <end position="152"/>
    </location>
</feature>
<dbReference type="SUPFAM" id="SSF54695">
    <property type="entry name" value="POZ domain"/>
    <property type="match status" value="1"/>
</dbReference>
<evidence type="ECO:0000256" key="8">
    <source>
        <dbReference type="PIRNR" id="PIRNR028729"/>
    </source>
</evidence>
<sequence length="157" mass="18263">MVKVKLQSSDEKIFEVEKEIACMSLTIKGMLDANLDESDAEIPLNNVNAEILEKIIEYCKHHHENPTNTTVKAEENEESFDDKFIKVEHETLFQLTLAANFLDIKPLLDLTCKQIANLIRGKTPEEIKHTFNLTQDFTPEEEEQIRKENEWCEDRNN</sequence>
<keyword evidence="13" id="KW-1185">Reference proteome</keyword>
<dbReference type="Pfam" id="PF01466">
    <property type="entry name" value="Skp1"/>
    <property type="match status" value="1"/>
</dbReference>
<comment type="subunit">
    <text evidence="7">Multiprotein complex (SCF) with cullin and F-box-containing protein. Capable of undergoing aggregation.</text>
</comment>
<dbReference type="InterPro" id="IPR016897">
    <property type="entry name" value="SKP1"/>
</dbReference>
<dbReference type="Gene3D" id="3.30.710.10">
    <property type="entry name" value="Potassium Channel Kv1.1, Chain A"/>
    <property type="match status" value="1"/>
</dbReference>
<keyword evidence="3 8" id="KW-0833">Ubl conjugation pathway</keyword>
<dbReference type="GO" id="GO:1990444">
    <property type="term" value="F:F-box domain binding"/>
    <property type="evidence" value="ECO:0007669"/>
    <property type="project" value="UniProtKB-ARBA"/>
</dbReference>
<dbReference type="GO" id="GO:0042802">
    <property type="term" value="F:identical protein binding"/>
    <property type="evidence" value="ECO:0007669"/>
    <property type="project" value="UniProtKB-ARBA"/>
</dbReference>
<evidence type="ECO:0000256" key="7">
    <source>
        <dbReference type="ARBA" id="ARBA00063380"/>
    </source>
</evidence>
<dbReference type="SMART" id="SM00512">
    <property type="entry name" value="Skp1"/>
    <property type="match status" value="1"/>
</dbReference>
<reference evidence="12" key="1">
    <citation type="submission" date="2020-01" db="EMBL/GenBank/DDBJ databases">
        <title>Development of genomics and gene disruption for Polysphondylium violaceum indicates a role for the polyketide synthase stlB in stalk morphogenesis.</title>
        <authorList>
            <person name="Narita B."/>
            <person name="Kawabe Y."/>
            <person name="Kin K."/>
            <person name="Saito T."/>
            <person name="Gibbs R."/>
            <person name="Kuspa A."/>
            <person name="Muzny D."/>
            <person name="Queller D."/>
            <person name="Richards S."/>
            <person name="Strassman J."/>
            <person name="Sucgang R."/>
            <person name="Worley K."/>
            <person name="Schaap P."/>
        </authorList>
    </citation>
    <scope>NUCLEOTIDE SEQUENCE</scope>
    <source>
        <strain evidence="12">QSvi11</strain>
    </source>
</reference>
<dbReference type="PIRSF" id="PIRSF028729">
    <property type="entry name" value="E3_ubiquit_lig_SCF_Skp"/>
    <property type="match status" value="1"/>
</dbReference>
<evidence type="ECO:0000259" key="11">
    <source>
        <dbReference type="Pfam" id="PF03931"/>
    </source>
</evidence>
<evidence type="ECO:0000259" key="10">
    <source>
        <dbReference type="Pfam" id="PF01466"/>
    </source>
</evidence>
<dbReference type="GO" id="GO:0006511">
    <property type="term" value="P:ubiquitin-dependent protein catabolic process"/>
    <property type="evidence" value="ECO:0007669"/>
    <property type="project" value="InterPro"/>
</dbReference>
<evidence type="ECO:0000256" key="4">
    <source>
        <dbReference type="ARBA" id="ARBA00022990"/>
    </source>
</evidence>
<gene>
    <name evidence="12" type="ORF">CYY_001967</name>
</gene>
<dbReference type="AlphaFoldDB" id="A0A8J4V153"/>
<dbReference type="GO" id="GO:0097602">
    <property type="term" value="F:cullin family protein binding"/>
    <property type="evidence" value="ECO:0007669"/>
    <property type="project" value="UniProtKB-ARBA"/>
</dbReference>
<evidence type="ECO:0000256" key="1">
    <source>
        <dbReference type="ARBA" id="ARBA00004123"/>
    </source>
</evidence>
<dbReference type="SUPFAM" id="SSF81382">
    <property type="entry name" value="Skp1 dimerisation domain-like"/>
    <property type="match status" value="1"/>
</dbReference>
<dbReference type="UniPathway" id="UPA00143"/>
<dbReference type="InterPro" id="IPR016073">
    <property type="entry name" value="Skp1_comp_POZ"/>
</dbReference>
<dbReference type="InterPro" id="IPR011333">
    <property type="entry name" value="SKP1/BTB/POZ_sf"/>
</dbReference>
<protein>
    <recommendedName>
        <fullName evidence="14">Cytosolic glycoprotein FP21</fullName>
    </recommendedName>
</protein>
<dbReference type="CDD" id="cd18322">
    <property type="entry name" value="BTB_POZ_SKP1"/>
    <property type="match status" value="1"/>
</dbReference>
<evidence type="ECO:0000313" key="13">
    <source>
        <dbReference type="Proteomes" id="UP000695562"/>
    </source>
</evidence>
<evidence type="ECO:0008006" key="14">
    <source>
        <dbReference type="Google" id="ProtNLM"/>
    </source>
</evidence>
<dbReference type="Proteomes" id="UP000695562">
    <property type="component" value="Unassembled WGS sequence"/>
</dbReference>
<evidence type="ECO:0000256" key="2">
    <source>
        <dbReference type="ARBA" id="ARBA00009993"/>
    </source>
</evidence>
<accession>A0A8J4V153</accession>
<dbReference type="InterPro" id="IPR001232">
    <property type="entry name" value="SKP1-like"/>
</dbReference>
<evidence type="ECO:0000256" key="3">
    <source>
        <dbReference type="ARBA" id="ARBA00022786"/>
    </source>
</evidence>
<comment type="subcellular location">
    <subcellularLocation>
        <location evidence="1">Nucleus</location>
    </subcellularLocation>
</comment>
<dbReference type="GO" id="GO:0043223">
    <property type="term" value="C:cytoplasmic SCF ubiquitin ligase complex"/>
    <property type="evidence" value="ECO:0007669"/>
    <property type="project" value="UniProtKB-ARBA"/>
</dbReference>
<comment type="caution">
    <text evidence="12">The sequence shown here is derived from an EMBL/GenBank/DDBJ whole genome shotgun (WGS) entry which is preliminary data.</text>
</comment>
<evidence type="ECO:0000256" key="5">
    <source>
        <dbReference type="ARBA" id="ARBA00023242"/>
    </source>
</evidence>